<feature type="region of interest" description="Disordered" evidence="5">
    <location>
        <begin position="216"/>
        <end position="236"/>
    </location>
</feature>
<feature type="compositionally biased region" description="Basic and acidic residues" evidence="5">
    <location>
        <begin position="175"/>
        <end position="185"/>
    </location>
</feature>
<name>A0AA36DME6_CYLNA</name>
<dbReference type="InterPro" id="IPR007052">
    <property type="entry name" value="CS_dom"/>
</dbReference>
<dbReference type="PROSITE" id="PS51203">
    <property type="entry name" value="CS"/>
    <property type="match status" value="1"/>
</dbReference>
<evidence type="ECO:0000313" key="8">
    <source>
        <dbReference type="EMBL" id="CAJ0590268.1"/>
    </source>
</evidence>
<feature type="domain" description="SGS" evidence="6">
    <location>
        <begin position="152"/>
        <end position="236"/>
    </location>
</feature>
<comment type="function">
    <text evidence="4">May be involved in calcium-dependent ubiquitination and subsequent proteasomal degradation of target proteins. Probably serves as a molecular bridge in ubiquitin E3 complexes. Participates in the ubiquitin-mediated degradation of beta-catenin (CTNNB1).</text>
</comment>
<dbReference type="Pfam" id="PF04969">
    <property type="entry name" value="CS"/>
    <property type="match status" value="1"/>
</dbReference>
<comment type="caution">
    <text evidence="8">The sequence shown here is derived from an EMBL/GenBank/DDBJ whole genome shotgun (WGS) entry which is preliminary data.</text>
</comment>
<accession>A0AA36DME6</accession>
<dbReference type="GO" id="GO:0044548">
    <property type="term" value="F:S100 protein binding"/>
    <property type="evidence" value="ECO:0007669"/>
    <property type="project" value="InterPro"/>
</dbReference>
<dbReference type="PROSITE" id="PS51048">
    <property type="entry name" value="SGS"/>
    <property type="match status" value="1"/>
</dbReference>
<dbReference type="Proteomes" id="UP001176961">
    <property type="component" value="Unassembled WGS sequence"/>
</dbReference>
<evidence type="ECO:0000259" key="7">
    <source>
        <dbReference type="PROSITE" id="PS51203"/>
    </source>
</evidence>
<evidence type="ECO:0000256" key="2">
    <source>
        <dbReference type="ARBA" id="ARBA00022786"/>
    </source>
</evidence>
<feature type="compositionally biased region" description="Basic and acidic residues" evidence="5">
    <location>
        <begin position="216"/>
        <end position="227"/>
    </location>
</feature>
<feature type="domain" description="CS" evidence="7">
    <location>
        <begin position="74"/>
        <end position="168"/>
    </location>
</feature>
<evidence type="ECO:0000259" key="6">
    <source>
        <dbReference type="PROSITE" id="PS51048"/>
    </source>
</evidence>
<sequence length="236" mass="27311">MNTEELTSDIAELQSLLRVSQRPNIQGWIKCKIEETERELKKLSESQTLNSEPTGSASKPVNAEKSSPSSLPTVKVTNYGWDESDKFVKVYITLKGVQDVNPTTIHHSFYNYGYDITVSNFSGKNYTMTMKGLRDEIVPESSQIKQKQDMLLVMMKKKTEGKKWEQLTKLEYDEKQKRKPKFDEKSMDDDPQASLMNMMKQMYEEGDDEMKRTIRKAWHEGQNKRNTADMPSLADM</sequence>
<dbReference type="GO" id="GO:0031625">
    <property type="term" value="F:ubiquitin protein ligase binding"/>
    <property type="evidence" value="ECO:0007669"/>
    <property type="project" value="InterPro"/>
</dbReference>
<dbReference type="CDD" id="cd06468">
    <property type="entry name" value="p23_CacyBP"/>
    <property type="match status" value="1"/>
</dbReference>
<dbReference type="SUPFAM" id="SSF49764">
    <property type="entry name" value="HSP20-like chaperones"/>
    <property type="match status" value="1"/>
</dbReference>
<feature type="region of interest" description="Disordered" evidence="5">
    <location>
        <begin position="40"/>
        <end position="73"/>
    </location>
</feature>
<dbReference type="EMBL" id="CATQJL010000001">
    <property type="protein sequence ID" value="CAJ0590268.1"/>
    <property type="molecule type" value="Genomic_DNA"/>
</dbReference>
<evidence type="ECO:0000256" key="5">
    <source>
        <dbReference type="SAM" id="MobiDB-lite"/>
    </source>
</evidence>
<organism evidence="8 9">
    <name type="scientific">Cylicocyclus nassatus</name>
    <name type="common">Nematode worm</name>
    <dbReference type="NCBI Taxonomy" id="53992"/>
    <lineage>
        <taxon>Eukaryota</taxon>
        <taxon>Metazoa</taxon>
        <taxon>Ecdysozoa</taxon>
        <taxon>Nematoda</taxon>
        <taxon>Chromadorea</taxon>
        <taxon>Rhabditida</taxon>
        <taxon>Rhabditina</taxon>
        <taxon>Rhabditomorpha</taxon>
        <taxon>Strongyloidea</taxon>
        <taxon>Strongylidae</taxon>
        <taxon>Cylicocyclus</taxon>
    </lineage>
</organism>
<feature type="region of interest" description="Disordered" evidence="5">
    <location>
        <begin position="175"/>
        <end position="194"/>
    </location>
</feature>
<evidence type="ECO:0000256" key="4">
    <source>
        <dbReference type="ARBA" id="ARBA00025145"/>
    </source>
</evidence>
<dbReference type="Pfam" id="PF09032">
    <property type="entry name" value="Siah-Interact_N"/>
    <property type="match status" value="1"/>
</dbReference>
<evidence type="ECO:0000256" key="1">
    <source>
        <dbReference type="ARBA" id="ARBA00015702"/>
    </source>
</evidence>
<feature type="compositionally biased region" description="Polar residues" evidence="5">
    <location>
        <begin position="45"/>
        <end position="73"/>
    </location>
</feature>
<evidence type="ECO:0000256" key="3">
    <source>
        <dbReference type="ARBA" id="ARBA00022990"/>
    </source>
</evidence>
<protein>
    <recommendedName>
        <fullName evidence="1">Calcyclin-binding protein</fullName>
    </recommendedName>
</protein>
<dbReference type="InterPro" id="IPR008978">
    <property type="entry name" value="HSP20-like_chaperone"/>
</dbReference>
<keyword evidence="3" id="KW-0007">Acetylation</keyword>
<proteinExistence type="predicted"/>
<reference evidence="8" key="1">
    <citation type="submission" date="2023-07" db="EMBL/GenBank/DDBJ databases">
        <authorList>
            <consortium name="CYATHOMIX"/>
        </authorList>
    </citation>
    <scope>NUCLEOTIDE SEQUENCE</scope>
    <source>
        <strain evidence="8">N/A</strain>
    </source>
</reference>
<dbReference type="InterPro" id="IPR015120">
    <property type="entry name" value="Siah-Interact_N"/>
</dbReference>
<gene>
    <name evidence="8" type="ORF">CYNAS_LOCUS2251</name>
</gene>
<dbReference type="InterPro" id="IPR007699">
    <property type="entry name" value="SGS_dom"/>
</dbReference>
<dbReference type="InterPro" id="IPR037893">
    <property type="entry name" value="CS_CacyBP"/>
</dbReference>
<dbReference type="GO" id="GO:0015631">
    <property type="term" value="F:tubulin binding"/>
    <property type="evidence" value="ECO:0007669"/>
    <property type="project" value="InterPro"/>
</dbReference>
<keyword evidence="9" id="KW-1185">Reference proteome</keyword>
<evidence type="ECO:0000313" key="9">
    <source>
        <dbReference type="Proteomes" id="UP001176961"/>
    </source>
</evidence>
<dbReference type="AlphaFoldDB" id="A0AA36DME6"/>
<keyword evidence="2" id="KW-0833">Ubl conjugation pathway</keyword>
<dbReference type="Gene3D" id="2.60.40.790">
    <property type="match status" value="1"/>
</dbReference>
<dbReference type="PANTHER" id="PTHR13164:SF3">
    <property type="entry name" value="CALCYCLIN-BINDING PROTEIN"/>
    <property type="match status" value="1"/>
</dbReference>
<dbReference type="InterPro" id="IPR052289">
    <property type="entry name" value="Calcyclin-binding_UBL-bridge"/>
</dbReference>
<dbReference type="PANTHER" id="PTHR13164">
    <property type="entry name" value="CALICYLIN BINDING PROTEIN"/>
    <property type="match status" value="1"/>
</dbReference>
<dbReference type="GO" id="GO:0005634">
    <property type="term" value="C:nucleus"/>
    <property type="evidence" value="ECO:0007669"/>
    <property type="project" value="TreeGrafter"/>
</dbReference>